<dbReference type="GO" id="GO:0045037">
    <property type="term" value="P:protein import into chloroplast stroma"/>
    <property type="evidence" value="ECO:0007669"/>
    <property type="project" value="TreeGrafter"/>
</dbReference>
<reference evidence="5" key="1">
    <citation type="journal article" date="2020" name="Nat. Genet.">
        <title>Genomic diversifications of five Gossypium allopolyploid species and their impact on cotton improvement.</title>
        <authorList>
            <person name="Chen Z.J."/>
            <person name="Sreedasyam A."/>
            <person name="Ando A."/>
            <person name="Song Q."/>
            <person name="De Santiago L.M."/>
            <person name="Hulse-Kemp A.M."/>
            <person name="Ding M."/>
            <person name="Ye W."/>
            <person name="Kirkbride R.C."/>
            <person name="Jenkins J."/>
            <person name="Plott C."/>
            <person name="Lovell J."/>
            <person name="Lin Y.M."/>
            <person name="Vaughn R."/>
            <person name="Liu B."/>
            <person name="Simpson S."/>
            <person name="Scheffler B.E."/>
            <person name="Wen L."/>
            <person name="Saski C.A."/>
            <person name="Grover C.E."/>
            <person name="Hu G."/>
            <person name="Conover J.L."/>
            <person name="Carlson J.W."/>
            <person name="Shu S."/>
            <person name="Boston L.B."/>
            <person name="Williams M."/>
            <person name="Peterson D.G."/>
            <person name="McGee K."/>
            <person name="Jones D.C."/>
            <person name="Wendel J.F."/>
            <person name="Stelly D.M."/>
            <person name="Grimwood J."/>
            <person name="Schmutz J."/>
        </authorList>
    </citation>
    <scope>NUCLEOTIDE SEQUENCE [LARGE SCALE GENOMIC DNA]</scope>
    <source>
        <strain evidence="5">cv. TM-1</strain>
    </source>
</reference>
<dbReference type="AlphaFoldDB" id="A0A1U8MQ52"/>
<reference evidence="6" key="2">
    <citation type="submission" date="2025-08" db="UniProtKB">
        <authorList>
            <consortium name="RefSeq"/>
        </authorList>
    </citation>
    <scope>IDENTIFICATION</scope>
</reference>
<dbReference type="PANTHER" id="PTHR15371:SF2">
    <property type="entry name" value="OUTER ENVELOPE PORE PROTEIN 16-1, CHLOROPLASTIC"/>
    <property type="match status" value="1"/>
</dbReference>
<comment type="subcellular location">
    <subcellularLocation>
        <location evidence="1">Membrane</location>
        <topology evidence="1">Multi-pass membrane protein</topology>
    </subcellularLocation>
</comment>
<evidence type="ECO:0000256" key="1">
    <source>
        <dbReference type="ARBA" id="ARBA00004141"/>
    </source>
</evidence>
<keyword evidence="3" id="KW-1133">Transmembrane helix</keyword>
<keyword evidence="4" id="KW-0472">Membrane</keyword>
<proteinExistence type="predicted"/>
<keyword evidence="5" id="KW-1185">Reference proteome</keyword>
<evidence type="ECO:0000256" key="2">
    <source>
        <dbReference type="ARBA" id="ARBA00022692"/>
    </source>
</evidence>
<dbReference type="Proteomes" id="UP000818029">
    <property type="component" value="Chromosome A07"/>
</dbReference>
<accession>A0A1U8MQ52</accession>
<keyword evidence="2" id="KW-0812">Transmembrane</keyword>
<organism evidence="5 6">
    <name type="scientific">Gossypium hirsutum</name>
    <name type="common">Upland cotton</name>
    <name type="synonym">Gossypium mexicanum</name>
    <dbReference type="NCBI Taxonomy" id="3635"/>
    <lineage>
        <taxon>Eukaryota</taxon>
        <taxon>Viridiplantae</taxon>
        <taxon>Streptophyta</taxon>
        <taxon>Embryophyta</taxon>
        <taxon>Tracheophyta</taxon>
        <taxon>Spermatophyta</taxon>
        <taxon>Magnoliopsida</taxon>
        <taxon>eudicotyledons</taxon>
        <taxon>Gunneridae</taxon>
        <taxon>Pentapetalae</taxon>
        <taxon>rosids</taxon>
        <taxon>malvids</taxon>
        <taxon>Malvales</taxon>
        <taxon>Malvaceae</taxon>
        <taxon>Malvoideae</taxon>
        <taxon>Gossypium</taxon>
    </lineage>
</organism>
<dbReference type="RefSeq" id="XP_016728930.1">
    <property type="nucleotide sequence ID" value="XM_016873441.2"/>
</dbReference>
<dbReference type="GO" id="GO:0015171">
    <property type="term" value="F:amino acid transmembrane transporter activity"/>
    <property type="evidence" value="ECO:0007669"/>
    <property type="project" value="TreeGrafter"/>
</dbReference>
<dbReference type="GeneID" id="107940030"/>
<evidence type="ECO:0000313" key="5">
    <source>
        <dbReference type="Proteomes" id="UP000818029"/>
    </source>
</evidence>
<evidence type="ECO:0000313" key="6">
    <source>
        <dbReference type="RefSeq" id="XP_016728930.1"/>
    </source>
</evidence>
<evidence type="ECO:0000256" key="4">
    <source>
        <dbReference type="ARBA" id="ARBA00023136"/>
    </source>
</evidence>
<name>A0A1U8MQ52_GOSHI</name>
<protein>
    <submittedName>
        <fullName evidence="6">Outer envelope pore protein 16, chloroplastic isoform X2</fullName>
    </submittedName>
</protein>
<evidence type="ECO:0000256" key="3">
    <source>
        <dbReference type="ARBA" id="ARBA00022989"/>
    </source>
</evidence>
<sequence>MPSTRFLGSLSTPRVDITIDTGNLFFNQALEGYLKIGSVAATRSIAEDSFKAINGGKLSKHCLERSLKKMCKEGAYWGSVAGVYVGMEYGVGRIRGTWDWVCSPRYKECHDRRCPNRSSCLCGDQQ</sequence>
<dbReference type="GO" id="GO:0009707">
    <property type="term" value="C:chloroplast outer membrane"/>
    <property type="evidence" value="ECO:0007669"/>
    <property type="project" value="TreeGrafter"/>
</dbReference>
<dbReference type="PANTHER" id="PTHR15371">
    <property type="entry name" value="TIM23"/>
    <property type="match status" value="1"/>
</dbReference>
<gene>
    <name evidence="6" type="primary">LOC107940030</name>
</gene>
<dbReference type="InterPro" id="IPR045238">
    <property type="entry name" value="Tim23-like"/>
</dbReference>